<dbReference type="Proteomes" id="UP000812966">
    <property type="component" value="Unassembled WGS sequence"/>
</dbReference>
<dbReference type="InterPro" id="IPR019591">
    <property type="entry name" value="Mrp/NBP35_ATP-bd"/>
</dbReference>
<evidence type="ECO:0000256" key="5">
    <source>
        <dbReference type="ARBA" id="ARBA00022741"/>
    </source>
</evidence>
<keyword evidence="12" id="KW-1185">Reference proteome</keyword>
<dbReference type="HAMAP" id="MF_03039">
    <property type="entry name" value="NUBP2"/>
    <property type="match status" value="1"/>
</dbReference>
<keyword evidence="7 9" id="KW-0408">Iron</keyword>
<dbReference type="AlphaFoldDB" id="A0A8K0NSC5"/>
<gene>
    <name evidence="11" type="ORF">FFLO_04361</name>
</gene>
<evidence type="ECO:0000256" key="8">
    <source>
        <dbReference type="ARBA" id="ARBA00023014"/>
    </source>
</evidence>
<keyword evidence="2 9" id="KW-0004">4Fe-4S</keyword>
<evidence type="ECO:0000256" key="1">
    <source>
        <dbReference type="ARBA" id="ARBA00004496"/>
    </source>
</evidence>
<feature type="region of interest" description="Disordered" evidence="10">
    <location>
        <begin position="277"/>
        <end position="312"/>
    </location>
</feature>
<sequence length="366" mass="39708">MSTLETPVSRRLSSVKNVIVVISGKGGVGKSSSTVQLALSLLATSPNVRVGLLDIDLTGPSLPRMLGLDSRAVHQSSSGWVPVYADQERRLGCMSIGFLLQDRGDSVVWRGPKKDGMIRQFLAEVRWGDLDYLVIDTPPGTSDEHISLLTHLHPLFLPSPSRPPSHFSPTPTSILISTPQATALNDTLKSLSFTRKLNLPVLGFVENMSGYACPCCGEISEVFSKGGGEKMAREEKVGYLGRVPIDTKLVELLDEVVKGNIPVGDDVETRVGQVSIGNESENQVKESDKPGIPSEAVSLSDPALDKPSQRSPFPLLDRYMETTSSKIWKTITDDILARLEERKALARAELEGDDNTSNASSDEDEQ</sequence>
<dbReference type="HAMAP" id="MF_02040">
    <property type="entry name" value="Mrp_NBP35"/>
    <property type="match status" value="1"/>
</dbReference>
<feature type="binding site" evidence="9">
    <location>
        <begin position="24"/>
        <end position="31"/>
    </location>
    <ligand>
        <name>ATP</name>
        <dbReference type="ChEBI" id="CHEBI:30616"/>
    </ligand>
</feature>
<keyword evidence="3 9" id="KW-0963">Cytoplasm</keyword>
<dbReference type="CDD" id="cd02037">
    <property type="entry name" value="Mrp_NBP35"/>
    <property type="match status" value="1"/>
</dbReference>
<evidence type="ECO:0000256" key="7">
    <source>
        <dbReference type="ARBA" id="ARBA00023004"/>
    </source>
</evidence>
<dbReference type="PANTHER" id="PTHR23264:SF19">
    <property type="entry name" value="CYTOSOLIC FE-S CLUSTER ASSEMBLY FACTOR NUBP2"/>
    <property type="match status" value="1"/>
</dbReference>
<dbReference type="GO" id="GO:0140663">
    <property type="term" value="F:ATP-dependent FeS chaperone activity"/>
    <property type="evidence" value="ECO:0007669"/>
    <property type="project" value="InterPro"/>
</dbReference>
<protein>
    <recommendedName>
        <fullName evidence="13">Cytosolic Fe-S cluster assembly factor CFD1</fullName>
    </recommendedName>
</protein>
<dbReference type="PANTHER" id="PTHR23264">
    <property type="entry name" value="NUCLEOTIDE-BINDING PROTEIN NBP35 YEAST -RELATED"/>
    <property type="match status" value="1"/>
</dbReference>
<dbReference type="EMBL" id="JABELV010000091">
    <property type="protein sequence ID" value="KAG7531440.1"/>
    <property type="molecule type" value="Genomic_DNA"/>
</dbReference>
<dbReference type="GO" id="GO:0005829">
    <property type="term" value="C:cytosol"/>
    <property type="evidence" value="ECO:0007669"/>
    <property type="project" value="TreeGrafter"/>
</dbReference>
<evidence type="ECO:0000256" key="4">
    <source>
        <dbReference type="ARBA" id="ARBA00022723"/>
    </source>
</evidence>
<evidence type="ECO:0000256" key="10">
    <source>
        <dbReference type="SAM" id="MobiDB-lite"/>
    </source>
</evidence>
<dbReference type="SUPFAM" id="SSF52540">
    <property type="entry name" value="P-loop containing nucleoside triphosphate hydrolases"/>
    <property type="match status" value="1"/>
</dbReference>
<dbReference type="InterPro" id="IPR028600">
    <property type="entry name" value="NUBP2/Cfd1_eukaryotes"/>
</dbReference>
<name>A0A8K0NSC5_9TREE</name>
<evidence type="ECO:0000313" key="11">
    <source>
        <dbReference type="EMBL" id="KAG7531440.1"/>
    </source>
</evidence>
<feature type="binding site" evidence="9">
    <location>
        <position position="213"/>
    </location>
    <ligand>
        <name>[4Fe-4S] cluster</name>
        <dbReference type="ChEBI" id="CHEBI:49883"/>
        <note>ligand shared between dimeric partners</note>
    </ligand>
</feature>
<accession>A0A8K0NSC5</accession>
<dbReference type="Pfam" id="PF10609">
    <property type="entry name" value="ParA"/>
    <property type="match status" value="1"/>
</dbReference>
<evidence type="ECO:0000256" key="9">
    <source>
        <dbReference type="HAMAP-Rule" id="MF_03039"/>
    </source>
</evidence>
<reference evidence="11" key="1">
    <citation type="submission" date="2020-04" db="EMBL/GenBank/DDBJ databases">
        <title>Analysis of mating type loci in Filobasidium floriforme.</title>
        <authorList>
            <person name="Nowrousian M."/>
        </authorList>
    </citation>
    <scope>NUCLEOTIDE SEQUENCE</scope>
    <source>
        <strain evidence="11">CBS 6242</strain>
    </source>
</reference>
<evidence type="ECO:0000256" key="2">
    <source>
        <dbReference type="ARBA" id="ARBA00022485"/>
    </source>
</evidence>
<comment type="caution">
    <text evidence="11">The sequence shown here is derived from an EMBL/GenBank/DDBJ whole genome shotgun (WGS) entry which is preliminary data.</text>
</comment>
<dbReference type="FunFam" id="3.40.50.300:FF:002132">
    <property type="entry name" value="Cytosolic Fe-S cluster assembly factor CFD1"/>
    <property type="match status" value="1"/>
</dbReference>
<keyword evidence="6 9" id="KW-0067">ATP-binding</keyword>
<feature type="binding site" evidence="9">
    <location>
        <position position="216"/>
    </location>
    <ligand>
        <name>[4Fe-4S] cluster</name>
        <dbReference type="ChEBI" id="CHEBI:49883"/>
        <note>ligand shared between dimeric partners</note>
    </ligand>
</feature>
<dbReference type="GO" id="GO:0046872">
    <property type="term" value="F:metal ion binding"/>
    <property type="evidence" value="ECO:0007669"/>
    <property type="project" value="UniProtKB-KW"/>
</dbReference>
<evidence type="ECO:0000313" key="12">
    <source>
        <dbReference type="Proteomes" id="UP000812966"/>
    </source>
</evidence>
<dbReference type="GO" id="GO:0016226">
    <property type="term" value="P:iron-sulfur cluster assembly"/>
    <property type="evidence" value="ECO:0007669"/>
    <property type="project" value="UniProtKB-UniRule"/>
</dbReference>
<comment type="similarity">
    <text evidence="9">Belongs to the Mrp/NBP35 ATP-binding proteins family. NUBP2/CFD1 subfamily.</text>
</comment>
<feature type="region of interest" description="Disordered" evidence="10">
    <location>
        <begin position="347"/>
        <end position="366"/>
    </location>
</feature>
<dbReference type="InterPro" id="IPR000808">
    <property type="entry name" value="Mrp-like_CS"/>
</dbReference>
<evidence type="ECO:0000256" key="6">
    <source>
        <dbReference type="ARBA" id="ARBA00022840"/>
    </source>
</evidence>
<dbReference type="PROSITE" id="PS01215">
    <property type="entry name" value="MRP"/>
    <property type="match status" value="1"/>
</dbReference>
<organism evidence="11 12">
    <name type="scientific">Filobasidium floriforme</name>
    <dbReference type="NCBI Taxonomy" id="5210"/>
    <lineage>
        <taxon>Eukaryota</taxon>
        <taxon>Fungi</taxon>
        <taxon>Dikarya</taxon>
        <taxon>Basidiomycota</taxon>
        <taxon>Agaricomycotina</taxon>
        <taxon>Tremellomycetes</taxon>
        <taxon>Filobasidiales</taxon>
        <taxon>Filobasidiaceae</taxon>
        <taxon>Filobasidium</taxon>
    </lineage>
</organism>
<keyword evidence="5 9" id="KW-0547">Nucleotide-binding</keyword>
<keyword evidence="4 9" id="KW-0479">Metal-binding</keyword>
<keyword evidence="8 9" id="KW-0411">Iron-sulfur</keyword>
<dbReference type="InterPro" id="IPR027417">
    <property type="entry name" value="P-loop_NTPase"/>
</dbReference>
<comment type="subcellular location">
    <subcellularLocation>
        <location evidence="1 9">Cytoplasm</location>
    </subcellularLocation>
</comment>
<dbReference type="GO" id="GO:0051539">
    <property type="term" value="F:4 iron, 4 sulfur cluster binding"/>
    <property type="evidence" value="ECO:0007669"/>
    <property type="project" value="UniProtKB-UniRule"/>
</dbReference>
<evidence type="ECO:0000256" key="3">
    <source>
        <dbReference type="ARBA" id="ARBA00022490"/>
    </source>
</evidence>
<dbReference type="Gene3D" id="3.40.50.300">
    <property type="entry name" value="P-loop containing nucleotide triphosphate hydrolases"/>
    <property type="match status" value="1"/>
</dbReference>
<comment type="function">
    <text evidence="9">Component of the cytosolic iron-sulfur (Fe/S) protein assembly (CIA) machinery. Required for maturation of extramitochondrial Fe-S proteins. The NBP35-CFD1 heterotetramer forms a Fe-S scaffold complex, mediating the de novo assembly of an Fe-S cluster and its transfer to target apoproteins.</text>
</comment>
<evidence type="ECO:0008006" key="13">
    <source>
        <dbReference type="Google" id="ProtNLM"/>
    </source>
</evidence>
<dbReference type="InterPro" id="IPR033756">
    <property type="entry name" value="YlxH/NBP35"/>
</dbReference>
<proteinExistence type="inferred from homology"/>
<dbReference type="GO" id="GO:0005524">
    <property type="term" value="F:ATP binding"/>
    <property type="evidence" value="ECO:0007669"/>
    <property type="project" value="UniProtKB-KW"/>
</dbReference>